<feature type="signal peptide" evidence="5">
    <location>
        <begin position="1"/>
        <end position="19"/>
    </location>
</feature>
<reference evidence="6 7" key="1">
    <citation type="submission" date="2024-01" db="EMBL/GenBank/DDBJ databases">
        <authorList>
            <person name="Alioto T."/>
            <person name="Alioto T."/>
            <person name="Gomez Garrido J."/>
        </authorList>
    </citation>
    <scope>NUCLEOTIDE SEQUENCE [LARGE SCALE GENOMIC DNA]</scope>
</reference>
<dbReference type="PANTHER" id="PTHR11967:SF2">
    <property type="entry name" value="ALPHA-1-ACID GLYCOPROTEIN 1"/>
    <property type="match status" value="1"/>
</dbReference>
<evidence type="ECO:0000256" key="5">
    <source>
        <dbReference type="SAM" id="SignalP"/>
    </source>
</evidence>
<evidence type="ECO:0000256" key="3">
    <source>
        <dbReference type="ARBA" id="ARBA00022729"/>
    </source>
</evidence>
<protein>
    <recommendedName>
        <fullName evidence="8">Apolipoprotein M</fullName>
    </recommendedName>
</protein>
<dbReference type="SUPFAM" id="SSF50814">
    <property type="entry name" value="Lipocalins"/>
    <property type="match status" value="1"/>
</dbReference>
<keyword evidence="3 5" id="KW-0732">Signal</keyword>
<dbReference type="PANTHER" id="PTHR11967">
    <property type="entry name" value="ALPHA-1-ACID GLYCOPROTEIN"/>
    <property type="match status" value="1"/>
</dbReference>
<comment type="subcellular location">
    <subcellularLocation>
        <location evidence="1">Secreted</location>
    </subcellularLocation>
</comment>
<sequence length="231" mass="25837">MKTLCVVIVVLSFTSVCQPASLACQKLLKPAETIPVLAGRWHGIAFSSELCVLPKLLGTVFWPSIALDVTAKDTANVYDVNLKMNTHGFCANQSETYFARNNHIFDVDSNNLPVGDPHVMLQTGCPDCIVLKRNDILTIELYSRRSTVTADQMREFETQTECLGWKKPEVLKSDHDYDTCKIIEDDTDTNNAELKAIVNERMEKAKEEIVKCVGEFIILILVKLFEAIIPG</sequence>
<dbReference type="InterPro" id="IPR012674">
    <property type="entry name" value="Calycin"/>
</dbReference>
<feature type="chain" id="PRO_5043314912" description="Apolipoprotein M" evidence="5">
    <location>
        <begin position="20"/>
        <end position="231"/>
    </location>
</feature>
<evidence type="ECO:0000256" key="4">
    <source>
        <dbReference type="ARBA" id="ARBA00023180"/>
    </source>
</evidence>
<evidence type="ECO:0000313" key="6">
    <source>
        <dbReference type="EMBL" id="CAK6952762.1"/>
    </source>
</evidence>
<dbReference type="AlphaFoldDB" id="A0AAV1N084"/>
<dbReference type="Pfam" id="PF11032">
    <property type="entry name" value="ApoM"/>
    <property type="match status" value="1"/>
</dbReference>
<comment type="caution">
    <text evidence="6">The sequence shown here is derived from an EMBL/GenBank/DDBJ whole genome shotgun (WGS) entry which is preliminary data.</text>
</comment>
<evidence type="ECO:0000256" key="1">
    <source>
        <dbReference type="ARBA" id="ARBA00004613"/>
    </source>
</evidence>
<dbReference type="Proteomes" id="UP001314229">
    <property type="component" value="Unassembled WGS sequence"/>
</dbReference>
<dbReference type="InterPro" id="IPR022734">
    <property type="entry name" value="ApoM"/>
</dbReference>
<proteinExistence type="predicted"/>
<keyword evidence="4" id="KW-0325">Glycoprotein</keyword>
<accession>A0AAV1N084</accession>
<keyword evidence="7" id="KW-1185">Reference proteome</keyword>
<dbReference type="GO" id="GO:0005576">
    <property type="term" value="C:extracellular region"/>
    <property type="evidence" value="ECO:0007669"/>
    <property type="project" value="UniProtKB-SubCell"/>
</dbReference>
<evidence type="ECO:0000256" key="2">
    <source>
        <dbReference type="ARBA" id="ARBA00022525"/>
    </source>
</evidence>
<keyword evidence="2" id="KW-0964">Secreted</keyword>
<name>A0AAV1N084_SCOSC</name>
<organism evidence="6 7">
    <name type="scientific">Scomber scombrus</name>
    <name type="common">Atlantic mackerel</name>
    <name type="synonym">Scomber vernalis</name>
    <dbReference type="NCBI Taxonomy" id="13677"/>
    <lineage>
        <taxon>Eukaryota</taxon>
        <taxon>Metazoa</taxon>
        <taxon>Chordata</taxon>
        <taxon>Craniata</taxon>
        <taxon>Vertebrata</taxon>
        <taxon>Euteleostomi</taxon>
        <taxon>Actinopterygii</taxon>
        <taxon>Neopterygii</taxon>
        <taxon>Teleostei</taxon>
        <taxon>Neoteleostei</taxon>
        <taxon>Acanthomorphata</taxon>
        <taxon>Pelagiaria</taxon>
        <taxon>Scombriformes</taxon>
        <taxon>Scombridae</taxon>
        <taxon>Scomber</taxon>
    </lineage>
</organism>
<dbReference type="PROSITE" id="PS51257">
    <property type="entry name" value="PROKAR_LIPOPROTEIN"/>
    <property type="match status" value="1"/>
</dbReference>
<evidence type="ECO:0008006" key="8">
    <source>
        <dbReference type="Google" id="ProtNLM"/>
    </source>
</evidence>
<evidence type="ECO:0000313" key="7">
    <source>
        <dbReference type="Proteomes" id="UP001314229"/>
    </source>
</evidence>
<dbReference type="Gene3D" id="2.40.128.20">
    <property type="match status" value="1"/>
</dbReference>
<dbReference type="EMBL" id="CAWUFR010000010">
    <property type="protein sequence ID" value="CAK6952762.1"/>
    <property type="molecule type" value="Genomic_DNA"/>
</dbReference>
<gene>
    <name evidence="6" type="ORF">FSCOSCO3_A038000</name>
</gene>